<dbReference type="Proteomes" id="UP000010798">
    <property type="component" value="Chromosome"/>
</dbReference>
<dbReference type="eggNOG" id="COG3746">
    <property type="taxonomic scope" value="Bacteria"/>
</dbReference>
<dbReference type="Pfam" id="PF07396">
    <property type="entry name" value="Porin_O_P"/>
    <property type="match status" value="1"/>
</dbReference>
<reference evidence="3 4" key="1">
    <citation type="submission" date="2012-02" db="EMBL/GenBank/DDBJ databases">
        <title>Complete sequence of chromosome of Singulisphaera acidiphila DSM 18658.</title>
        <authorList>
            <consortium name="US DOE Joint Genome Institute (JGI-PGF)"/>
            <person name="Lucas S."/>
            <person name="Copeland A."/>
            <person name="Lapidus A."/>
            <person name="Glavina del Rio T."/>
            <person name="Dalin E."/>
            <person name="Tice H."/>
            <person name="Bruce D."/>
            <person name="Goodwin L."/>
            <person name="Pitluck S."/>
            <person name="Peters L."/>
            <person name="Ovchinnikova G."/>
            <person name="Chertkov O."/>
            <person name="Kyrpides N."/>
            <person name="Mavromatis K."/>
            <person name="Ivanova N."/>
            <person name="Brettin T."/>
            <person name="Detter J.C."/>
            <person name="Han C."/>
            <person name="Larimer F."/>
            <person name="Land M."/>
            <person name="Hauser L."/>
            <person name="Markowitz V."/>
            <person name="Cheng J.-F."/>
            <person name="Hugenholtz P."/>
            <person name="Woyke T."/>
            <person name="Wu D."/>
            <person name="Tindall B."/>
            <person name="Pomrenke H."/>
            <person name="Brambilla E."/>
            <person name="Klenk H.-P."/>
            <person name="Eisen J.A."/>
        </authorList>
    </citation>
    <scope>NUCLEOTIDE SEQUENCE [LARGE SCALE GENOMIC DNA]</scope>
    <source>
        <strain evidence="4">ATCC BAA-1392 / DSM 18658 / VKM B-2454 / MOB10</strain>
    </source>
</reference>
<dbReference type="STRING" id="886293.Sinac_2385"/>
<dbReference type="InterPro" id="IPR010870">
    <property type="entry name" value="Porin_O/P"/>
</dbReference>
<keyword evidence="4" id="KW-1185">Reference proteome</keyword>
<dbReference type="SUPFAM" id="SSF56935">
    <property type="entry name" value="Porins"/>
    <property type="match status" value="1"/>
</dbReference>
<feature type="region of interest" description="Disordered" evidence="1">
    <location>
        <begin position="96"/>
        <end position="171"/>
    </location>
</feature>
<protein>
    <submittedName>
        <fullName evidence="3">Phosphate-selective porin</fullName>
    </submittedName>
</protein>
<dbReference type="HOGENOM" id="CLU_033714_0_0_0"/>
<dbReference type="InterPro" id="IPR023614">
    <property type="entry name" value="Porin_dom_sf"/>
</dbReference>
<feature type="chain" id="PRO_5003940042" evidence="2">
    <location>
        <begin position="28"/>
        <end position="569"/>
    </location>
</feature>
<sequence>MSMDFRCRKACAVLLGQALMASIAVQAAIAQQEAPLQEPAASNASMDAATPNLAVPPAADGSEVLPVPATTREGALEDRIRQLETMVKTLSGQVQQLKPAGGNGGAGNGNGNGGTGEGPGPNPGSGDTGSAANLATPSASGGAAAPGQSPPPNPSPSARFNSPTTLQNVPGKVKFGPGFEIKSNDDEYFFQFHNLSQFDYRGYLQGGQDPTHDTFAIPRQWFMFSGRITRPYGYFVSLQNGLDTVLLLDAFLDIDYDPRLQIRIGRYKTPFTYEFYVEPVQGLISPERSLFFNNFGLNRDDGIMAHGRILNSQVDYAVAIQNGTRNGFLDQNDAKDVAALVNWRPFNGEENTLLENLNIGGSVVAGNQNNVPLPQTLRTAIATTGNQIIGVPFLNFNNNVRESGDRALWDLHAAWYYKQLALIGEWGSGFQDYAKVGNLANRTHLPIDSFYVQAGYFLTGETRSSVGIVKPLHPFDLRPGQFGLGAWELTTRYNHLELGSQVFSAGLADPNLWANRVEMVDVGLNWSLTQYVKVYLDWQHSEFNNPVLFAPGRRQSTSDMLMARFQLFF</sequence>
<feature type="compositionally biased region" description="Polar residues" evidence="1">
    <location>
        <begin position="159"/>
        <end position="168"/>
    </location>
</feature>
<dbReference type="EMBL" id="CP003364">
    <property type="protein sequence ID" value="AGA26697.1"/>
    <property type="molecule type" value="Genomic_DNA"/>
</dbReference>
<dbReference type="AlphaFoldDB" id="L0DBS7"/>
<keyword evidence="2" id="KW-0732">Signal</keyword>
<evidence type="ECO:0000256" key="2">
    <source>
        <dbReference type="SAM" id="SignalP"/>
    </source>
</evidence>
<feature type="signal peptide" evidence="2">
    <location>
        <begin position="1"/>
        <end position="27"/>
    </location>
</feature>
<dbReference type="KEGG" id="saci:Sinac_2385"/>
<evidence type="ECO:0000313" key="4">
    <source>
        <dbReference type="Proteomes" id="UP000010798"/>
    </source>
</evidence>
<feature type="compositionally biased region" description="Low complexity" evidence="1">
    <location>
        <begin position="137"/>
        <end position="147"/>
    </location>
</feature>
<organism evidence="3 4">
    <name type="scientific">Singulisphaera acidiphila (strain ATCC BAA-1392 / DSM 18658 / VKM B-2454 / MOB10)</name>
    <dbReference type="NCBI Taxonomy" id="886293"/>
    <lineage>
        <taxon>Bacteria</taxon>
        <taxon>Pseudomonadati</taxon>
        <taxon>Planctomycetota</taxon>
        <taxon>Planctomycetia</taxon>
        <taxon>Isosphaerales</taxon>
        <taxon>Isosphaeraceae</taxon>
        <taxon>Singulisphaera</taxon>
    </lineage>
</organism>
<evidence type="ECO:0000313" key="3">
    <source>
        <dbReference type="EMBL" id="AGA26697.1"/>
    </source>
</evidence>
<accession>L0DBS7</accession>
<dbReference type="Gene3D" id="2.40.160.10">
    <property type="entry name" value="Porin"/>
    <property type="match status" value="1"/>
</dbReference>
<evidence type="ECO:0000256" key="1">
    <source>
        <dbReference type="SAM" id="MobiDB-lite"/>
    </source>
</evidence>
<name>L0DBS7_SINAD</name>
<dbReference type="OrthoDB" id="9807854at2"/>
<gene>
    <name evidence="3" type="ordered locus">Sinac_2385</name>
</gene>
<proteinExistence type="predicted"/>
<feature type="compositionally biased region" description="Gly residues" evidence="1">
    <location>
        <begin position="101"/>
        <end position="119"/>
    </location>
</feature>